<gene>
    <name evidence="1" type="primary">yppE</name>
    <name evidence="2" type="ORF">DFR61_12044</name>
    <name evidence="1" type="ORF">NCTC10597_01051</name>
</gene>
<evidence type="ECO:0000313" key="3">
    <source>
        <dbReference type="Proteomes" id="UP000254330"/>
    </source>
</evidence>
<dbReference type="AlphaFoldDB" id="A0A8B4Q9K4"/>
<dbReference type="InterPro" id="IPR014913">
    <property type="entry name" value="YppE-like"/>
</dbReference>
<protein>
    <submittedName>
        <fullName evidence="1">Bacterial domain of uncharacterized function (DUF1798)</fullName>
    </submittedName>
    <submittedName>
        <fullName evidence="2">Uncharacterized protein DUF1798</fullName>
    </submittedName>
</protein>
<dbReference type="Pfam" id="PF08807">
    <property type="entry name" value="DUF1798"/>
    <property type="match status" value="1"/>
</dbReference>
<dbReference type="EMBL" id="SNZG01000020">
    <property type="protein sequence ID" value="TDR37448.1"/>
    <property type="molecule type" value="Genomic_DNA"/>
</dbReference>
<dbReference type="RefSeq" id="WP_240605530.1">
    <property type="nucleotide sequence ID" value="NZ_BJUE01000013.1"/>
</dbReference>
<reference evidence="1 3" key="1">
    <citation type="submission" date="2018-06" db="EMBL/GenBank/DDBJ databases">
        <authorList>
            <consortium name="Pathogen Informatics"/>
            <person name="Doyle S."/>
        </authorList>
    </citation>
    <scope>NUCLEOTIDE SEQUENCE [LARGE SCALE GENOMIC DNA]</scope>
    <source>
        <strain evidence="1 3">NCTC10597</strain>
    </source>
</reference>
<dbReference type="EMBL" id="UGNP01000001">
    <property type="protein sequence ID" value="STX09378.1"/>
    <property type="molecule type" value="Genomic_DNA"/>
</dbReference>
<sequence length="122" mass="14880">MLVILKQLTEELYAECDLSWERFSRFREEEYEPDFFTEVKPYADELQDKLVRWKQLSQEYIFKNRPKHIHMVQINNASDAFEQFVVQSFYIKTSKKRFFQSIQSVKYTCETFLRTLEAEPVD</sequence>
<keyword evidence="4" id="KW-1185">Reference proteome</keyword>
<proteinExistence type="predicted"/>
<name>A0A8B4Q9K4_9BACL</name>
<evidence type="ECO:0000313" key="1">
    <source>
        <dbReference type="EMBL" id="STX09378.1"/>
    </source>
</evidence>
<reference evidence="2 4" key="2">
    <citation type="submission" date="2019-03" db="EMBL/GenBank/DDBJ databases">
        <title>Genomic Encyclopedia of Type Strains, Phase IV (KMG-IV): sequencing the most valuable type-strain genomes for metagenomic binning, comparative biology and taxonomic classification.</title>
        <authorList>
            <person name="Goeker M."/>
        </authorList>
    </citation>
    <scope>NUCLEOTIDE SEQUENCE [LARGE SCALE GENOMIC DNA]</scope>
    <source>
        <strain evidence="2 4">DSM 20580</strain>
    </source>
</reference>
<evidence type="ECO:0000313" key="2">
    <source>
        <dbReference type="EMBL" id="TDR37448.1"/>
    </source>
</evidence>
<dbReference type="InterPro" id="IPR023351">
    <property type="entry name" value="YppE-like_sf"/>
</dbReference>
<comment type="caution">
    <text evidence="1">The sequence shown here is derived from an EMBL/GenBank/DDBJ whole genome shotgun (WGS) entry which is preliminary data.</text>
</comment>
<evidence type="ECO:0000313" key="4">
    <source>
        <dbReference type="Proteomes" id="UP000294641"/>
    </source>
</evidence>
<dbReference type="Gene3D" id="1.20.120.440">
    <property type="entry name" value="YppE-like"/>
    <property type="match status" value="1"/>
</dbReference>
<dbReference type="SUPFAM" id="SSF140415">
    <property type="entry name" value="YppE-like"/>
    <property type="match status" value="1"/>
</dbReference>
<dbReference type="Proteomes" id="UP000254330">
    <property type="component" value="Unassembled WGS sequence"/>
</dbReference>
<organism evidence="1 3">
    <name type="scientific">Kurthia zopfii</name>
    <dbReference type="NCBI Taxonomy" id="1650"/>
    <lineage>
        <taxon>Bacteria</taxon>
        <taxon>Bacillati</taxon>
        <taxon>Bacillota</taxon>
        <taxon>Bacilli</taxon>
        <taxon>Bacillales</taxon>
        <taxon>Caryophanaceae</taxon>
        <taxon>Kurthia</taxon>
    </lineage>
</organism>
<accession>A0A8B4Q9K4</accession>
<dbReference type="Proteomes" id="UP000294641">
    <property type="component" value="Unassembled WGS sequence"/>
</dbReference>